<dbReference type="InterPro" id="IPR015083">
    <property type="entry name" value="NorB/c/GfsB-D-like_docking"/>
</dbReference>
<comment type="caution">
    <text evidence="14">The sequence shown here is derived from an EMBL/GenBank/DDBJ whole genome shotgun (WGS) entry which is preliminary data.</text>
</comment>
<dbReference type="CDD" id="cd00833">
    <property type="entry name" value="PKS"/>
    <property type="match status" value="1"/>
</dbReference>
<evidence type="ECO:0000259" key="12">
    <source>
        <dbReference type="PROSITE" id="PS52004"/>
    </source>
</evidence>
<evidence type="ECO:0000313" key="15">
    <source>
        <dbReference type="Proteomes" id="UP000632289"/>
    </source>
</evidence>
<dbReference type="SMART" id="SM00826">
    <property type="entry name" value="PKS_DH"/>
    <property type="match status" value="1"/>
</dbReference>
<dbReference type="PANTHER" id="PTHR43775:SF51">
    <property type="entry name" value="INACTIVE PHENOLPHTHIOCEROL SYNTHESIS POLYKETIDE SYNTHASE TYPE I PKS1-RELATED"/>
    <property type="match status" value="1"/>
</dbReference>
<dbReference type="InterPro" id="IPR036291">
    <property type="entry name" value="NAD(P)-bd_dom_sf"/>
</dbReference>
<dbReference type="Pfam" id="PF08240">
    <property type="entry name" value="ADH_N"/>
    <property type="match status" value="1"/>
</dbReference>
<dbReference type="InterPro" id="IPR014030">
    <property type="entry name" value="Ketoacyl_synth_N"/>
</dbReference>
<sequence length="2116" mass="221878">MTIGQNELVEALRDSLKETERLRQENQRIRAQAAEPLAIVGMSCRYPGGVSSPEDLWELVASGRDAVSDMPGDRGWDAERLYDPDPEQPGKVTTRGGGFVDDAAGFDAEFFGVSPREALAMDPQQRLMLTAAWEGLESAGIDPTSLRGSDTGVFCGVITSDYGDASPELEGYRLTGKSTSVVSGRISYSLGLEGPAVSVDTACSSSLVALHLAAQALRSGECSMALVGGVTVLAGPFLFQEFSRQRGLAPDGRCKSYAATADGTGFSDGAGLLVVERLSEARRKGHRVLAVIRGSAVNQDGASNGLTAPNGPAQERVIRAALANAGLAPAEVDTVEGHGTGTTLGDPIEARALLATYGREREDAPLYLGSIKSNIGHSSAAAGVAGVIKMVQAMRHETLPRTLHVDEPSPHIDWESGAVELLTQAREWPAAQRPRRAGVSSFGVSGTNAHVILEEAPAEDRAETGTGRPAGPVPVLVSGRGEAGLRAQAERLRAHLAERPETSPADVGLTTATARAHLENRAAVVASTREELLTGLASLAAGEPVTAGAEGRPVGDTTAVLFTGQGSQRARMGAELAERHPRFAEALDEVCAELDPLLGRSVRELLAAEEGSDEAALLDSTAFTQVCLFAVEVALYRLAESSGIRPDYLIGHSVGEIVAAHVADVLSLKDACALVVARGRLMGALPAGGAMVAVQAEEAEVAESLAGFEGRLDLAAVNGPRAVVVSGDADAVEEWLPRWDGRRTTRLRVSHAFHSPRMEPMLAEFRAVAEGLRFAEPRIPIVSNVSGKPVSSEMSDADYWVTHVRQAVRFADGVRTLHDLGVRRFLELGPDAVLTAMARLCVGGDSDAVFASALRAEHSEAQTFAGFLGAAHVAGVPVDWSAFYAGTDARRVDLPTYAFRAERYWQSGGGSGDAAAAGLGAVEHAILAGGAQVGDRDEWLFTGRVGTDTHPWTRDHVVLGTTIIPGTGLVELAMAAGREVDCPVLADLVLEAPMAFAEGVPRLVRVAVGPAGAEGRREVAVYSRPEFGSDDEAPEVTCHARGHLAPDGPDAPAAPGQWPPAAEAVSADALYALLTDIGFDYGPTFRNVRAVWRAGEEFYAEVALADDASGTGFGIHPALFDATLHGGMLDVRPGDPVGLPFSWSGVRLGRSGATRGRVRIAPAGESAVSVTVTSETGEPVVSVAKLAVRPVDPAQLGGGRGGAQRSLYQVEWATVPATEQREVRLAVLGDLPMSGERFANVYALEDEIAMSAKAPDLALASVATPVGDVDAAARGAAAAALELVQQWLVSEWLVDARLVVVTRGAVAVGDETPDVAQAAVWGLVHSAQSEHPGRFLLVDLDGDEEPDWGALSALDEPQVVVRDGRFLAPRLGRAGALPEGPWKLSVGRKGSLDDLAILPSDAGRPLAPGEVRIAVRAAGLNFRDVLIALGMYPGEAEMGTEAAGIVLETGAEVTDLAPGDRVFGLVGDSFGPFAVVDRRMVAPMPEEWSFTEAASVPVVYLTAYYGLVHLAGLKAGERVLVHAAAGGVGMAAVQIARHLGAEVFATASRPKWHAVQGLGVPEERISSSRDLGYREAFLEATDGAGMDVVLNSLAGEFVDASLDLLPRGGRFVEMGKADIRDPETVAGDHPDVRYRSFDLMESGPDRLQEMLRELVGLFDHGVLKLSPVRAWDVRQSQDAFRFLREGRNIGKVVLTVPAAPDLKGHVLVTGGTGGLGAEVARHLAGRHGVEKLLLVSRRGPAADGAPELTAELEALGASVRIAACDVSDRDRLADLLGSLEEPLDAVVHAAGLLDDGVVESMTPDQVNRVMAPKADAAWHLHELTSAMDLSAFVLFSSVASLIGSPGQANYAAANASLDALAALRHAQGLPAVSLAWGLWASEAGMAGQLDETDLARLQRMGVRPLSAELGLDLFDQALALDLPLLAPVKLDPPALRGQAAAGMLPPLLRGLVRAPAQGPEAGESLAVRLAGVAEADRETLVLDLVRTQVAAVLGHDAAEAVEPERPLQEYGFDSLSAVELSNRLSRVTGMPMEPTLVFDHPSALAITGQLLSLAGAEEVAQAPEAAPQAPHTPQTPAETPEDAEIRALLTAIPIDELREAGLLDRLRDLAAAHTQR</sequence>
<dbReference type="Pfam" id="PF22953">
    <property type="entry name" value="SpnB_Rossmann"/>
    <property type="match status" value="1"/>
</dbReference>
<dbReference type="InterPro" id="IPR006162">
    <property type="entry name" value="Ppantetheine_attach_site"/>
</dbReference>
<accession>A0A927EZF8</accession>
<dbReference type="Pfam" id="PF00698">
    <property type="entry name" value="Acyl_transf_1"/>
    <property type="match status" value="1"/>
</dbReference>
<dbReference type="SUPFAM" id="SSF51735">
    <property type="entry name" value="NAD(P)-binding Rossmann-fold domains"/>
    <property type="match status" value="3"/>
</dbReference>
<dbReference type="InterPro" id="IPR020807">
    <property type="entry name" value="PKS_DH"/>
</dbReference>
<dbReference type="Pfam" id="PF00109">
    <property type="entry name" value="ketoacyl-synt"/>
    <property type="match status" value="1"/>
</dbReference>
<comment type="cofactor">
    <cofactor evidence="1">
        <name>pantetheine 4'-phosphate</name>
        <dbReference type="ChEBI" id="CHEBI:47942"/>
    </cofactor>
</comment>
<dbReference type="InterPro" id="IPR055123">
    <property type="entry name" value="SpnB-like_Rossmann"/>
</dbReference>
<dbReference type="PROSITE" id="PS00012">
    <property type="entry name" value="PHOSPHOPANTETHEINE"/>
    <property type="match status" value="1"/>
</dbReference>
<dbReference type="InterPro" id="IPR001227">
    <property type="entry name" value="Ac_transferase_dom_sf"/>
</dbReference>
<evidence type="ECO:0000256" key="8">
    <source>
        <dbReference type="ARBA" id="ARBA00023315"/>
    </source>
</evidence>
<dbReference type="Gene3D" id="3.10.129.110">
    <property type="entry name" value="Polyketide synthase dehydratase"/>
    <property type="match status" value="1"/>
</dbReference>
<dbReference type="Pfam" id="PF13602">
    <property type="entry name" value="ADH_zinc_N_2"/>
    <property type="match status" value="1"/>
</dbReference>
<dbReference type="SUPFAM" id="SSF52151">
    <property type="entry name" value="FabD/lysophospholipase-like"/>
    <property type="match status" value="1"/>
</dbReference>
<comment type="pathway">
    <text evidence="2">Antibiotic biosynthesis.</text>
</comment>
<feature type="region of interest" description="Disordered" evidence="10">
    <location>
        <begin position="2060"/>
        <end position="2081"/>
    </location>
</feature>
<dbReference type="InterPro" id="IPR002364">
    <property type="entry name" value="Quin_OxRdtase/zeta-crystal_CS"/>
</dbReference>
<dbReference type="InterPro" id="IPR042104">
    <property type="entry name" value="PKS_dehydratase_sf"/>
</dbReference>
<dbReference type="SUPFAM" id="SSF55048">
    <property type="entry name" value="Probable ACP-binding domain of malonyl-CoA ACP transacylase"/>
    <property type="match status" value="1"/>
</dbReference>
<feature type="region of interest" description="C-terminal hotdog fold" evidence="9">
    <location>
        <begin position="1062"/>
        <end position="1197"/>
    </location>
</feature>
<evidence type="ECO:0000256" key="7">
    <source>
        <dbReference type="ARBA" id="ARBA00023268"/>
    </source>
</evidence>
<evidence type="ECO:0000256" key="4">
    <source>
        <dbReference type="ARBA" id="ARBA00022553"/>
    </source>
</evidence>
<protein>
    <submittedName>
        <fullName evidence="14">SDR family NAD(P)-dependent oxidoreductase</fullName>
    </submittedName>
</protein>
<dbReference type="PROSITE" id="PS50075">
    <property type="entry name" value="CARRIER"/>
    <property type="match status" value="1"/>
</dbReference>
<dbReference type="InterPro" id="IPR016036">
    <property type="entry name" value="Malonyl_transacylase_ACP-bd"/>
</dbReference>
<dbReference type="PANTHER" id="PTHR43775">
    <property type="entry name" value="FATTY ACID SYNTHASE"/>
    <property type="match status" value="1"/>
</dbReference>
<dbReference type="FunFam" id="3.90.180.10:FF:000032">
    <property type="entry name" value="Probable polyketide synthase pks1"/>
    <property type="match status" value="1"/>
</dbReference>
<dbReference type="SMART" id="SM00822">
    <property type="entry name" value="PKS_KR"/>
    <property type="match status" value="1"/>
</dbReference>
<dbReference type="GO" id="GO:0031177">
    <property type="term" value="F:phosphopantetheine binding"/>
    <property type="evidence" value="ECO:0007669"/>
    <property type="project" value="InterPro"/>
</dbReference>
<feature type="compositionally biased region" description="Low complexity" evidence="10">
    <location>
        <begin position="2060"/>
        <end position="2078"/>
    </location>
</feature>
<dbReference type="InterPro" id="IPR013154">
    <property type="entry name" value="ADH-like_N"/>
</dbReference>
<dbReference type="EMBL" id="JACXYU010000007">
    <property type="protein sequence ID" value="MBD3932815.1"/>
    <property type="molecule type" value="Genomic_DNA"/>
</dbReference>
<dbReference type="CDD" id="cd08956">
    <property type="entry name" value="KR_3_FAS_SDR_x"/>
    <property type="match status" value="1"/>
</dbReference>
<keyword evidence="8" id="KW-0012">Acyltransferase</keyword>
<dbReference type="SUPFAM" id="SSF53901">
    <property type="entry name" value="Thiolase-like"/>
    <property type="match status" value="1"/>
</dbReference>
<dbReference type="Pfam" id="PF08659">
    <property type="entry name" value="KR"/>
    <property type="match status" value="1"/>
</dbReference>
<dbReference type="GO" id="GO:0004315">
    <property type="term" value="F:3-oxoacyl-[acyl-carrier-protein] synthase activity"/>
    <property type="evidence" value="ECO:0007669"/>
    <property type="project" value="InterPro"/>
</dbReference>
<dbReference type="SMART" id="SM00827">
    <property type="entry name" value="PKS_AT"/>
    <property type="match status" value="1"/>
</dbReference>
<dbReference type="FunFam" id="3.40.50.720:FF:000209">
    <property type="entry name" value="Polyketide synthase Pks12"/>
    <property type="match status" value="1"/>
</dbReference>
<keyword evidence="4" id="KW-0597">Phosphoprotein</keyword>
<dbReference type="FunFam" id="3.40.366.10:FF:000002">
    <property type="entry name" value="Probable polyketide synthase 2"/>
    <property type="match status" value="1"/>
</dbReference>
<dbReference type="Pfam" id="PF14765">
    <property type="entry name" value="PS-DH"/>
    <property type="match status" value="1"/>
</dbReference>
<dbReference type="GO" id="GO:0004312">
    <property type="term" value="F:fatty acid synthase activity"/>
    <property type="evidence" value="ECO:0007669"/>
    <property type="project" value="TreeGrafter"/>
</dbReference>
<organism evidence="14 15">
    <name type="scientific">Streptomyces chumphonensis</name>
    <dbReference type="NCBI Taxonomy" id="1214925"/>
    <lineage>
        <taxon>Bacteria</taxon>
        <taxon>Bacillati</taxon>
        <taxon>Actinomycetota</taxon>
        <taxon>Actinomycetes</taxon>
        <taxon>Kitasatosporales</taxon>
        <taxon>Streptomycetaceae</taxon>
        <taxon>Streptomyces</taxon>
    </lineage>
</organism>
<dbReference type="Pfam" id="PF02801">
    <property type="entry name" value="Ketoacyl-synt_C"/>
    <property type="match status" value="1"/>
</dbReference>
<dbReference type="SMART" id="SM00823">
    <property type="entry name" value="PKS_PP"/>
    <property type="match status" value="1"/>
</dbReference>
<dbReference type="InterPro" id="IPR011032">
    <property type="entry name" value="GroES-like_sf"/>
</dbReference>
<dbReference type="Pfam" id="PF08990">
    <property type="entry name" value="Docking"/>
    <property type="match status" value="1"/>
</dbReference>
<dbReference type="Gene3D" id="3.40.50.720">
    <property type="entry name" value="NAD(P)-binding Rossmann-like Domain"/>
    <property type="match status" value="1"/>
</dbReference>
<dbReference type="Pfam" id="PF00550">
    <property type="entry name" value="PP-binding"/>
    <property type="match status" value="1"/>
</dbReference>
<dbReference type="SMART" id="SM00829">
    <property type="entry name" value="PKS_ER"/>
    <property type="match status" value="1"/>
</dbReference>
<evidence type="ECO:0000259" key="11">
    <source>
        <dbReference type="PROSITE" id="PS50075"/>
    </source>
</evidence>
<keyword evidence="7" id="KW-0511">Multifunctional enzyme</keyword>
<reference evidence="14" key="1">
    <citation type="submission" date="2020-09" db="EMBL/GenBank/DDBJ databases">
        <title>Secondary metabolite and genome analysis of marine Streptomyces chumphonensis KK1-2T.</title>
        <authorList>
            <person name="Phongsopitanun W."/>
            <person name="Kanchanasin P."/>
            <person name="Pittayakhajonwut P."/>
            <person name="Suwanborirux K."/>
            <person name="Tanasupawat S."/>
        </authorList>
    </citation>
    <scope>NUCLEOTIDE SEQUENCE</scope>
    <source>
        <strain evidence="14">KK1-2</strain>
    </source>
</reference>
<evidence type="ECO:0000256" key="10">
    <source>
        <dbReference type="SAM" id="MobiDB-lite"/>
    </source>
</evidence>
<dbReference type="PROSITE" id="PS01162">
    <property type="entry name" value="QOR_ZETA_CRYSTAL"/>
    <property type="match status" value="1"/>
</dbReference>
<evidence type="ECO:0000259" key="13">
    <source>
        <dbReference type="PROSITE" id="PS52019"/>
    </source>
</evidence>
<dbReference type="GO" id="GO:0008270">
    <property type="term" value="F:zinc ion binding"/>
    <property type="evidence" value="ECO:0007669"/>
    <property type="project" value="InterPro"/>
</dbReference>
<gene>
    <name evidence="14" type="ORF">IF129_14800</name>
</gene>
<dbReference type="GO" id="GO:0006633">
    <property type="term" value="P:fatty acid biosynthetic process"/>
    <property type="evidence" value="ECO:0007669"/>
    <property type="project" value="InterPro"/>
</dbReference>
<dbReference type="GO" id="GO:0033068">
    <property type="term" value="P:macrolide biosynthetic process"/>
    <property type="evidence" value="ECO:0007669"/>
    <property type="project" value="UniProtKB-ARBA"/>
</dbReference>
<dbReference type="Gene3D" id="3.40.366.10">
    <property type="entry name" value="Malonyl-Coenzyme A Acyl Carrier Protein, domain 2"/>
    <property type="match status" value="1"/>
</dbReference>
<feature type="domain" description="Carrier" evidence="11">
    <location>
        <begin position="1979"/>
        <end position="2054"/>
    </location>
</feature>
<dbReference type="InterPro" id="IPR016035">
    <property type="entry name" value="Acyl_Trfase/lysoPLipase"/>
</dbReference>
<evidence type="ECO:0000256" key="1">
    <source>
        <dbReference type="ARBA" id="ARBA00001957"/>
    </source>
</evidence>
<dbReference type="InterPro" id="IPR013968">
    <property type="entry name" value="PKS_KR"/>
</dbReference>
<keyword evidence="3" id="KW-0596">Phosphopantetheine</keyword>
<dbReference type="FunFam" id="3.40.47.10:FF:000019">
    <property type="entry name" value="Polyketide synthase type I"/>
    <property type="match status" value="1"/>
</dbReference>
<dbReference type="Pfam" id="PF21089">
    <property type="entry name" value="PKS_DH_N"/>
    <property type="match status" value="1"/>
</dbReference>
<evidence type="ECO:0000256" key="2">
    <source>
        <dbReference type="ARBA" id="ARBA00004792"/>
    </source>
</evidence>
<dbReference type="InterPro" id="IPR020806">
    <property type="entry name" value="PKS_PP-bd"/>
</dbReference>
<evidence type="ECO:0000256" key="9">
    <source>
        <dbReference type="PROSITE-ProRule" id="PRU01363"/>
    </source>
</evidence>
<dbReference type="InterPro" id="IPR032821">
    <property type="entry name" value="PKS_assoc"/>
</dbReference>
<feature type="domain" description="PKS/mFAS DH" evidence="13">
    <location>
        <begin position="924"/>
        <end position="1197"/>
    </location>
</feature>
<feature type="region of interest" description="N-terminal hotdog fold" evidence="9">
    <location>
        <begin position="924"/>
        <end position="1051"/>
    </location>
</feature>
<dbReference type="PROSITE" id="PS52004">
    <property type="entry name" value="KS3_2"/>
    <property type="match status" value="1"/>
</dbReference>
<dbReference type="InterPro" id="IPR050091">
    <property type="entry name" value="PKS_NRPS_Biosynth_Enz"/>
</dbReference>
<feature type="active site" description="Proton acceptor; for dehydratase activity" evidence="9">
    <location>
        <position position="956"/>
    </location>
</feature>
<evidence type="ECO:0000256" key="6">
    <source>
        <dbReference type="ARBA" id="ARBA00023194"/>
    </source>
</evidence>
<dbReference type="PROSITE" id="PS52019">
    <property type="entry name" value="PKS_MFAS_DH"/>
    <property type="match status" value="1"/>
</dbReference>
<dbReference type="SUPFAM" id="SSF50129">
    <property type="entry name" value="GroES-like"/>
    <property type="match status" value="1"/>
</dbReference>
<keyword evidence="6" id="KW-0045">Antibiotic biosynthesis</keyword>
<dbReference type="InterPro" id="IPR020841">
    <property type="entry name" value="PKS_Beta-ketoAc_synthase_dom"/>
</dbReference>
<dbReference type="InterPro" id="IPR020843">
    <property type="entry name" value="ER"/>
</dbReference>
<name>A0A927EZF8_9ACTN</name>
<dbReference type="SUPFAM" id="SSF47336">
    <property type="entry name" value="ACP-like"/>
    <property type="match status" value="1"/>
</dbReference>
<dbReference type="InterPro" id="IPR057326">
    <property type="entry name" value="KR_dom"/>
</dbReference>
<dbReference type="Gene3D" id="1.10.1200.10">
    <property type="entry name" value="ACP-like"/>
    <property type="match status" value="1"/>
</dbReference>
<proteinExistence type="predicted"/>
<dbReference type="InterPro" id="IPR018201">
    <property type="entry name" value="Ketoacyl_synth_AS"/>
</dbReference>
<keyword evidence="15" id="KW-1185">Reference proteome</keyword>
<keyword evidence="5" id="KW-0808">Transferase</keyword>
<dbReference type="Pfam" id="PF16197">
    <property type="entry name" value="KAsynt_C_assoc"/>
    <property type="match status" value="1"/>
</dbReference>
<dbReference type="Gene3D" id="3.40.50.11460">
    <property type="match status" value="1"/>
</dbReference>
<dbReference type="InterPro" id="IPR049551">
    <property type="entry name" value="PKS_DH_C"/>
</dbReference>
<evidence type="ECO:0000313" key="14">
    <source>
        <dbReference type="EMBL" id="MBD3932815.1"/>
    </source>
</evidence>
<dbReference type="Gene3D" id="3.30.70.3290">
    <property type="match status" value="1"/>
</dbReference>
<evidence type="ECO:0000256" key="3">
    <source>
        <dbReference type="ARBA" id="ARBA00022450"/>
    </source>
</evidence>
<dbReference type="RefSeq" id="WP_191210124.1">
    <property type="nucleotide sequence ID" value="NZ_JACXYU010000007.1"/>
</dbReference>
<dbReference type="Gene3D" id="3.90.180.10">
    <property type="entry name" value="Medium-chain alcohol dehydrogenases, catalytic domain"/>
    <property type="match status" value="1"/>
</dbReference>
<dbReference type="InterPro" id="IPR016039">
    <property type="entry name" value="Thiolase-like"/>
</dbReference>
<dbReference type="InterPro" id="IPR009081">
    <property type="entry name" value="PP-bd_ACP"/>
</dbReference>
<evidence type="ECO:0000256" key="5">
    <source>
        <dbReference type="ARBA" id="ARBA00022679"/>
    </source>
</evidence>
<dbReference type="PROSITE" id="PS00606">
    <property type="entry name" value="KS3_1"/>
    <property type="match status" value="1"/>
</dbReference>
<dbReference type="InterPro" id="IPR036736">
    <property type="entry name" value="ACP-like_sf"/>
</dbReference>
<feature type="active site" description="Proton donor; for dehydratase activity" evidence="9">
    <location>
        <position position="1121"/>
    </location>
</feature>
<dbReference type="InterPro" id="IPR014043">
    <property type="entry name" value="Acyl_transferase_dom"/>
</dbReference>
<dbReference type="Gene3D" id="3.40.47.10">
    <property type="match status" value="1"/>
</dbReference>
<dbReference type="InterPro" id="IPR049552">
    <property type="entry name" value="PKS_DH_N"/>
</dbReference>
<dbReference type="GO" id="GO:0016491">
    <property type="term" value="F:oxidoreductase activity"/>
    <property type="evidence" value="ECO:0007669"/>
    <property type="project" value="InterPro"/>
</dbReference>
<dbReference type="InterPro" id="IPR014031">
    <property type="entry name" value="Ketoacyl_synth_C"/>
</dbReference>
<dbReference type="Proteomes" id="UP000632289">
    <property type="component" value="Unassembled WGS sequence"/>
</dbReference>
<feature type="domain" description="Ketosynthase family 3 (KS3)" evidence="12">
    <location>
        <begin position="34"/>
        <end position="455"/>
    </location>
</feature>
<dbReference type="CDD" id="cd05195">
    <property type="entry name" value="enoyl_red"/>
    <property type="match status" value="1"/>
</dbReference>
<dbReference type="InterPro" id="IPR049900">
    <property type="entry name" value="PKS_mFAS_DH"/>
</dbReference>
<dbReference type="SMART" id="SM00825">
    <property type="entry name" value="PKS_KS"/>
    <property type="match status" value="1"/>
</dbReference>